<dbReference type="Proteomes" id="UP000249522">
    <property type="component" value="Unassembled WGS sequence"/>
</dbReference>
<evidence type="ECO:0000259" key="2">
    <source>
        <dbReference type="Pfam" id="PF02698"/>
    </source>
</evidence>
<comment type="caution">
    <text evidence="3">The sequence shown here is derived from an EMBL/GenBank/DDBJ whole genome shotgun (WGS) entry which is preliminary data.</text>
</comment>
<keyword evidence="1" id="KW-0812">Transmembrane</keyword>
<protein>
    <submittedName>
        <fullName evidence="3">YdcF family protein</fullName>
    </submittedName>
</protein>
<dbReference type="Gene3D" id="3.40.50.620">
    <property type="entry name" value="HUPs"/>
    <property type="match status" value="1"/>
</dbReference>
<evidence type="ECO:0000256" key="1">
    <source>
        <dbReference type="SAM" id="Phobius"/>
    </source>
</evidence>
<reference evidence="3 4" key="1">
    <citation type="submission" date="2018-06" db="EMBL/GenBank/DDBJ databases">
        <title>Paenibacillus imtechensis sp. nov.</title>
        <authorList>
            <person name="Pinnaka A.K."/>
            <person name="Singh H."/>
            <person name="Kaur M."/>
        </authorList>
    </citation>
    <scope>NUCLEOTIDE SEQUENCE [LARGE SCALE GENOMIC DNA]</scope>
    <source>
        <strain evidence="3 4">SMB1</strain>
    </source>
</reference>
<feature type="domain" description="DUF218" evidence="2">
    <location>
        <begin position="57"/>
        <end position="190"/>
    </location>
</feature>
<keyword evidence="1" id="KW-1133">Transmembrane helix</keyword>
<keyword evidence="4" id="KW-1185">Reference proteome</keyword>
<dbReference type="InterPro" id="IPR051599">
    <property type="entry name" value="Cell_Envelope_Assoc"/>
</dbReference>
<feature type="transmembrane region" description="Helical" evidence="1">
    <location>
        <begin position="21"/>
        <end position="42"/>
    </location>
</feature>
<evidence type="ECO:0000313" key="4">
    <source>
        <dbReference type="Proteomes" id="UP000249522"/>
    </source>
</evidence>
<dbReference type="AlphaFoldDB" id="A0A2W1L450"/>
<keyword evidence="1" id="KW-0472">Membrane</keyword>
<dbReference type="PANTHER" id="PTHR30336:SF20">
    <property type="entry name" value="DUF218 DOMAIN-CONTAINING PROTEIN"/>
    <property type="match status" value="1"/>
</dbReference>
<gene>
    <name evidence="3" type="ORF">DNH61_23800</name>
</gene>
<proteinExistence type="predicted"/>
<sequence>MQAVMAVETAGHTRGRRLRRLALRIILAAVLLTVIWVGYLLWVINRFDPGPVGESYDAGIVLGASLWRDVPSPGLRERLDHALKLYEEGRFDTFILTGGYGGVRSRLAEAEGMRNYLLERGVPESDMLLETTSTSTYDNLLNSKAIMREHDIEKVVIITHEFHSARAYDIARYLNYPDADLSPAKSEVVPEHQQQPREVLAFTKWKIDSLLLKLGLRLPDF</sequence>
<name>A0A2W1L450_9BACL</name>
<dbReference type="OrthoDB" id="9782395at2"/>
<dbReference type="GO" id="GO:0005886">
    <property type="term" value="C:plasma membrane"/>
    <property type="evidence" value="ECO:0007669"/>
    <property type="project" value="TreeGrafter"/>
</dbReference>
<dbReference type="Pfam" id="PF02698">
    <property type="entry name" value="DUF218"/>
    <property type="match status" value="1"/>
</dbReference>
<dbReference type="InterPro" id="IPR003848">
    <property type="entry name" value="DUF218"/>
</dbReference>
<dbReference type="InterPro" id="IPR014729">
    <property type="entry name" value="Rossmann-like_a/b/a_fold"/>
</dbReference>
<evidence type="ECO:0000313" key="3">
    <source>
        <dbReference type="EMBL" id="PZD93743.1"/>
    </source>
</evidence>
<accession>A0A2W1L450</accession>
<dbReference type="PANTHER" id="PTHR30336">
    <property type="entry name" value="INNER MEMBRANE PROTEIN, PROBABLE PERMEASE"/>
    <property type="match status" value="1"/>
</dbReference>
<organism evidence="3 4">
    <name type="scientific">Paenibacillus sambharensis</name>
    <dbReference type="NCBI Taxonomy" id="1803190"/>
    <lineage>
        <taxon>Bacteria</taxon>
        <taxon>Bacillati</taxon>
        <taxon>Bacillota</taxon>
        <taxon>Bacilli</taxon>
        <taxon>Bacillales</taxon>
        <taxon>Paenibacillaceae</taxon>
        <taxon>Paenibacillus</taxon>
    </lineage>
</organism>
<dbReference type="CDD" id="cd06259">
    <property type="entry name" value="YdcF-like"/>
    <property type="match status" value="1"/>
</dbReference>
<dbReference type="EMBL" id="QKRB01000057">
    <property type="protein sequence ID" value="PZD93743.1"/>
    <property type="molecule type" value="Genomic_DNA"/>
</dbReference>